<dbReference type="AlphaFoldDB" id="A0A1C0B783"/>
<dbReference type="InterPro" id="IPR014942">
    <property type="entry name" value="AbiEii"/>
</dbReference>
<reference evidence="2" key="1">
    <citation type="submission" date="2015-05" db="EMBL/GenBank/DDBJ databases">
        <authorList>
            <person name="Rovetto F."/>
            <person name="Cocolin L."/>
            <person name="Illeghems K."/>
            <person name="Van Nieuwerburgh F."/>
            <person name="Houf K."/>
        </authorList>
    </citation>
    <scope>NUCLEOTIDE SEQUENCE [LARGE SCALE GENOMIC DNA]</scope>
    <source>
        <strain evidence="2">DU22</strain>
    </source>
</reference>
<dbReference type="OrthoDB" id="1550603at2"/>
<evidence type="ECO:0000313" key="2">
    <source>
        <dbReference type="Proteomes" id="UP000093281"/>
    </source>
</evidence>
<dbReference type="PATRIC" id="fig|544718.51.peg.1229"/>
<sequence>MLDKNSIYYKQVQLLLEVLPYVSQEECFALKGGTAINMFVRDMPRLSVDIDLMYLPVEDRQTSLQNIAESFQRIANSIESSIRGAKVYRLDQQGDGILSKLQVEKNGVRIKIEASPVTRGTVREPSVLNVSARVEEEFGFAETSVVHLDDLYAGKLCAALDRQHPRDFFDVRGLLDNEGISDTLMDVFIVYLISSNQPISKLLQPNLIDIERIYSEQFVGMPIEPMPLEVLEATRIELISTIRSKLTQNHRDFLIGFKEGHPDWSLLPFENIEELPSVKWKMLNLEKMPKAKRAEAIEKLKDALKI</sequence>
<accession>A0A1C0B783</accession>
<evidence type="ECO:0000313" key="1">
    <source>
        <dbReference type="EMBL" id="OCL99444.1"/>
    </source>
</evidence>
<protein>
    <recommendedName>
        <fullName evidence="3">Nucleotidyl transferase AbiEii/AbiGii toxin family protein</fullName>
    </recommendedName>
</protein>
<dbReference type="EMBL" id="LCUJ01000003">
    <property type="protein sequence ID" value="OCL99444.1"/>
    <property type="molecule type" value="Genomic_DNA"/>
</dbReference>
<evidence type="ECO:0008006" key="3">
    <source>
        <dbReference type="Google" id="ProtNLM"/>
    </source>
</evidence>
<name>A0A1C0B783_9BACT</name>
<dbReference type="Pfam" id="PF08843">
    <property type="entry name" value="AbiEii"/>
    <property type="match status" value="1"/>
</dbReference>
<comment type="caution">
    <text evidence="1">The sequence shown here is derived from an EMBL/GenBank/DDBJ whole genome shotgun (WGS) entry which is preliminary data.</text>
</comment>
<organism evidence="1 2">
    <name type="scientific">Aliarcobacter thereius</name>
    <dbReference type="NCBI Taxonomy" id="544718"/>
    <lineage>
        <taxon>Bacteria</taxon>
        <taxon>Pseudomonadati</taxon>
        <taxon>Campylobacterota</taxon>
        <taxon>Epsilonproteobacteria</taxon>
        <taxon>Campylobacterales</taxon>
        <taxon>Arcobacteraceae</taxon>
        <taxon>Aliarcobacter</taxon>
    </lineage>
</organism>
<dbReference type="Proteomes" id="UP000093281">
    <property type="component" value="Unassembled WGS sequence"/>
</dbReference>
<proteinExistence type="predicted"/>
<dbReference type="Gene3D" id="3.10.450.620">
    <property type="entry name" value="JHP933, nucleotidyltransferase-like core domain"/>
    <property type="match status" value="1"/>
</dbReference>
<gene>
    <name evidence="1" type="ORF">AAX29_01258</name>
</gene>
<dbReference type="RefSeq" id="WP_066186359.1">
    <property type="nucleotide sequence ID" value="NZ_LCUJ01000003.1"/>
</dbReference>